<dbReference type="Proteomes" id="UP001500620">
    <property type="component" value="Unassembled WGS sequence"/>
</dbReference>
<gene>
    <name evidence="2" type="ORF">GCM10022255_018720</name>
</gene>
<name>A0ABP8D383_9ACTN</name>
<feature type="domain" description="RNA ligase" evidence="1">
    <location>
        <begin position="59"/>
        <end position="255"/>
    </location>
</feature>
<proteinExistence type="predicted"/>
<dbReference type="SUPFAM" id="SSF56091">
    <property type="entry name" value="DNA ligase/mRNA capping enzyme, catalytic domain"/>
    <property type="match status" value="1"/>
</dbReference>
<evidence type="ECO:0000313" key="2">
    <source>
        <dbReference type="EMBL" id="GAA4246621.1"/>
    </source>
</evidence>
<dbReference type="Pfam" id="PF09414">
    <property type="entry name" value="RNA_ligase"/>
    <property type="match status" value="1"/>
</dbReference>
<sequence>MTAKGGNAHPGRMTPFDLRATDLRVLNSLTKYPSIPTYHELDPRNGGLLESPAAFPGAVIATEKVDGTNSRLVLLPDGSYVIGSREELLFARGDLIGNPALGIVEQLRPVADRLAEGHDGGLRVFFLELYGGKVGGAAKQYTSDPSVFGWRLFDVVELDDWAAALTWPAAQISAWRESGGQPFASEEALAALAGRAGLALTPRLFTAEALPESVAGMHALLVERLPRTLVSLDGRDGRAEGIVFRTADRKVIAKARFQDYERTLKRRR</sequence>
<reference evidence="3" key="1">
    <citation type="journal article" date="2019" name="Int. J. Syst. Evol. Microbiol.">
        <title>The Global Catalogue of Microorganisms (GCM) 10K type strain sequencing project: providing services to taxonomists for standard genome sequencing and annotation.</title>
        <authorList>
            <consortium name="The Broad Institute Genomics Platform"/>
            <consortium name="The Broad Institute Genome Sequencing Center for Infectious Disease"/>
            <person name="Wu L."/>
            <person name="Ma J."/>
        </authorList>
    </citation>
    <scope>NUCLEOTIDE SEQUENCE [LARGE SCALE GENOMIC DNA]</scope>
    <source>
        <strain evidence="3">JCM 17441</strain>
    </source>
</reference>
<organism evidence="2 3">
    <name type="scientific">Dactylosporangium darangshiense</name>
    <dbReference type="NCBI Taxonomy" id="579108"/>
    <lineage>
        <taxon>Bacteria</taxon>
        <taxon>Bacillati</taxon>
        <taxon>Actinomycetota</taxon>
        <taxon>Actinomycetes</taxon>
        <taxon>Micromonosporales</taxon>
        <taxon>Micromonosporaceae</taxon>
        <taxon>Dactylosporangium</taxon>
    </lineage>
</organism>
<comment type="caution">
    <text evidence="2">The sequence shown here is derived from an EMBL/GenBank/DDBJ whole genome shotgun (WGS) entry which is preliminary data.</text>
</comment>
<keyword evidence="3" id="KW-1185">Reference proteome</keyword>
<dbReference type="EMBL" id="BAABAT010000003">
    <property type="protein sequence ID" value="GAA4246621.1"/>
    <property type="molecule type" value="Genomic_DNA"/>
</dbReference>
<evidence type="ECO:0000313" key="3">
    <source>
        <dbReference type="Proteomes" id="UP001500620"/>
    </source>
</evidence>
<protein>
    <recommendedName>
        <fullName evidence="1">RNA ligase domain-containing protein</fullName>
    </recommendedName>
</protein>
<dbReference type="Gene3D" id="3.30.470.30">
    <property type="entry name" value="DNA ligase/mRNA capping enzyme"/>
    <property type="match status" value="1"/>
</dbReference>
<dbReference type="InterPro" id="IPR021122">
    <property type="entry name" value="RNA_ligase_dom_REL/Rnl2"/>
</dbReference>
<accession>A0ABP8D383</accession>
<evidence type="ECO:0000259" key="1">
    <source>
        <dbReference type="Pfam" id="PF09414"/>
    </source>
</evidence>